<dbReference type="Proteomes" id="UP000627838">
    <property type="component" value="Unassembled WGS sequence"/>
</dbReference>
<accession>A0ABR9JQI5</accession>
<keyword evidence="1" id="KW-0812">Transmembrane</keyword>
<keyword evidence="3" id="KW-1185">Reference proteome</keyword>
<comment type="caution">
    <text evidence="2">The sequence shown here is derived from an EMBL/GenBank/DDBJ whole genome shotgun (WGS) entry which is preliminary data.</text>
</comment>
<feature type="transmembrane region" description="Helical" evidence="1">
    <location>
        <begin position="180"/>
        <end position="202"/>
    </location>
</feature>
<feature type="transmembrane region" description="Helical" evidence="1">
    <location>
        <begin position="146"/>
        <end position="168"/>
    </location>
</feature>
<evidence type="ECO:0000313" key="2">
    <source>
        <dbReference type="EMBL" id="MBE1532834.1"/>
    </source>
</evidence>
<dbReference type="EMBL" id="JADBDZ010000001">
    <property type="protein sequence ID" value="MBE1532834.1"/>
    <property type="molecule type" value="Genomic_DNA"/>
</dbReference>
<protein>
    <recommendedName>
        <fullName evidence="4">LPXTG-motif cell wall-anchored protein</fullName>
    </recommendedName>
</protein>
<gene>
    <name evidence="2" type="ORF">H4W34_002667</name>
</gene>
<keyword evidence="1" id="KW-0472">Membrane</keyword>
<proteinExistence type="predicted"/>
<evidence type="ECO:0008006" key="4">
    <source>
        <dbReference type="Google" id="ProtNLM"/>
    </source>
</evidence>
<evidence type="ECO:0000313" key="3">
    <source>
        <dbReference type="Proteomes" id="UP000627838"/>
    </source>
</evidence>
<organism evidence="2 3">
    <name type="scientific">Actinomadura algeriensis</name>
    <dbReference type="NCBI Taxonomy" id="1679523"/>
    <lineage>
        <taxon>Bacteria</taxon>
        <taxon>Bacillati</taxon>
        <taxon>Actinomycetota</taxon>
        <taxon>Actinomycetes</taxon>
        <taxon>Streptosporangiales</taxon>
        <taxon>Thermomonosporaceae</taxon>
        <taxon>Actinomadura</taxon>
    </lineage>
</organism>
<dbReference type="RefSeq" id="WP_192759471.1">
    <property type="nucleotide sequence ID" value="NZ_JADBDZ010000001.1"/>
</dbReference>
<name>A0ABR9JQI5_9ACTN</name>
<evidence type="ECO:0000256" key="1">
    <source>
        <dbReference type="SAM" id="Phobius"/>
    </source>
</evidence>
<feature type="transmembrane region" description="Helical" evidence="1">
    <location>
        <begin position="208"/>
        <end position="230"/>
    </location>
</feature>
<reference evidence="2 3" key="1">
    <citation type="submission" date="2020-10" db="EMBL/GenBank/DDBJ databases">
        <title>Sequencing the genomes of 1000 actinobacteria strains.</title>
        <authorList>
            <person name="Klenk H.-P."/>
        </authorList>
    </citation>
    <scope>NUCLEOTIDE SEQUENCE [LARGE SCALE GENOMIC DNA]</scope>
    <source>
        <strain evidence="2 3">DSM 46744</strain>
    </source>
</reference>
<keyword evidence="1" id="KW-1133">Transmembrane helix</keyword>
<sequence>MAAHNPRKAAAVAVVWLLVGIAGLIGAVALAVGGVPDRLAEQRAIESAPACPAAPREPADCLWEQEFAISGIRLYEGRGSEITATLTDRAGGEWATEFKTNEPLLDDLDDGDPVKGTIWRGEVVEIAALGDVQDTGAAPAGSAESYAATVLFAGPAGLLMIVAGGWRLRRRAEPATPKGLAGLLWFTGIMAGATFPIGIVAATAEWPIPLIGAVWALTAVAVGGITAVAVRKSGDVSAALGGTGAPAP</sequence>